<evidence type="ECO:0000256" key="1">
    <source>
        <dbReference type="SAM" id="MobiDB-lite"/>
    </source>
</evidence>
<evidence type="ECO:0000313" key="3">
    <source>
        <dbReference type="Proteomes" id="UP001295444"/>
    </source>
</evidence>
<name>A0AAD1SFS0_PELCU</name>
<reference evidence="2" key="1">
    <citation type="submission" date="2022-03" db="EMBL/GenBank/DDBJ databases">
        <authorList>
            <person name="Alioto T."/>
            <person name="Alioto T."/>
            <person name="Gomez Garrido J."/>
        </authorList>
    </citation>
    <scope>NUCLEOTIDE SEQUENCE</scope>
</reference>
<keyword evidence="3" id="KW-1185">Reference proteome</keyword>
<evidence type="ECO:0000313" key="2">
    <source>
        <dbReference type="EMBL" id="CAH2296358.1"/>
    </source>
</evidence>
<organism evidence="2 3">
    <name type="scientific">Pelobates cultripes</name>
    <name type="common">Western spadefoot toad</name>
    <dbReference type="NCBI Taxonomy" id="61616"/>
    <lineage>
        <taxon>Eukaryota</taxon>
        <taxon>Metazoa</taxon>
        <taxon>Chordata</taxon>
        <taxon>Craniata</taxon>
        <taxon>Vertebrata</taxon>
        <taxon>Euteleostomi</taxon>
        <taxon>Amphibia</taxon>
        <taxon>Batrachia</taxon>
        <taxon>Anura</taxon>
        <taxon>Pelobatoidea</taxon>
        <taxon>Pelobatidae</taxon>
        <taxon>Pelobates</taxon>
    </lineage>
</organism>
<feature type="compositionally biased region" description="Basic and acidic residues" evidence="1">
    <location>
        <begin position="59"/>
        <end position="71"/>
    </location>
</feature>
<dbReference type="EMBL" id="OW240916">
    <property type="protein sequence ID" value="CAH2296358.1"/>
    <property type="molecule type" value="Genomic_DNA"/>
</dbReference>
<proteinExistence type="predicted"/>
<dbReference type="AlphaFoldDB" id="A0AAD1SFS0"/>
<accession>A0AAD1SFS0</accession>
<feature type="region of interest" description="Disordered" evidence="1">
    <location>
        <begin position="52"/>
        <end position="97"/>
    </location>
</feature>
<protein>
    <submittedName>
        <fullName evidence="2">Uncharacterized protein</fullName>
    </submittedName>
</protein>
<gene>
    <name evidence="2" type="ORF">PECUL_23A028124</name>
</gene>
<dbReference type="Proteomes" id="UP001295444">
    <property type="component" value="Chromosome 05"/>
</dbReference>
<sequence length="97" mass="11138">MNRNNGAEAIPPRESRYIPEMEAYSDVQQRLDAIFARFWIKLWERRQAPQAKLQTLPSKGERSRECREKSEAPSGLTKVRPTLTPPFGPPGLKATRM</sequence>